<feature type="signal peptide" evidence="1">
    <location>
        <begin position="1"/>
        <end position="20"/>
    </location>
</feature>
<accession>A0A553H363</accession>
<feature type="domain" description="ABC-type glycine betaine transport system substrate-binding" evidence="2">
    <location>
        <begin position="29"/>
        <end position="294"/>
    </location>
</feature>
<evidence type="ECO:0000313" key="4">
    <source>
        <dbReference type="Proteomes" id="UP000315235"/>
    </source>
</evidence>
<organism evidence="3 4">
    <name type="scientific">Pseudomonas mangiferae</name>
    <dbReference type="NCBI Taxonomy" id="2593654"/>
    <lineage>
        <taxon>Bacteria</taxon>
        <taxon>Pseudomonadati</taxon>
        <taxon>Pseudomonadota</taxon>
        <taxon>Gammaproteobacteria</taxon>
        <taxon>Pseudomonadales</taxon>
        <taxon>Pseudomonadaceae</taxon>
        <taxon>Pseudomonas</taxon>
    </lineage>
</organism>
<keyword evidence="1" id="KW-0732">Signal</keyword>
<proteinExistence type="predicted"/>
<evidence type="ECO:0000313" key="3">
    <source>
        <dbReference type="EMBL" id="TRX76182.1"/>
    </source>
</evidence>
<dbReference type="InterPro" id="IPR007210">
    <property type="entry name" value="ABC_Gly_betaine_transp_sub-bd"/>
</dbReference>
<reference evidence="3 4" key="1">
    <citation type="submission" date="2019-07" db="EMBL/GenBank/DDBJ databases">
        <title>Pseudomonas mangiferae sp. nov., isolated from bark of mango tree in Thailand.</title>
        <authorList>
            <person name="Srisuk N."/>
            <person name="Anurat P."/>
        </authorList>
    </citation>
    <scope>NUCLEOTIDE SEQUENCE [LARGE SCALE GENOMIC DNA]</scope>
    <source>
        <strain evidence="3 4">DMKU_BBB3-04</strain>
    </source>
</reference>
<name>A0A553H363_9PSED</name>
<dbReference type="Gene3D" id="3.40.190.120">
    <property type="entry name" value="Osmoprotection protein (prox), domain 2"/>
    <property type="match status" value="1"/>
</dbReference>
<dbReference type="OrthoDB" id="9781705at2"/>
<sequence length="298" mass="32910">MKKFLLAGLLLAVAAGFAGAGQAAEKPLLRIGAKVFSEQRILAQLTAQYLRTKGYRARVIAGLGSSVSRSAQENNELDLAWEYTGTSLFAFNHQTEVLDREASLKRVRELDGAKGLVWLEPSRFSNTYALAVPREIAERDGLRSISDLARVVNGTDEPHLIALDIEFANRPDGLTPLMERYDLQLTRNEARQMDPGLVYTALRNAQVYAGLVYTTDGRLDAFDLTLLEDDRHFFPDYTAAPVVRRDVLDAHPDLAGLLAPLARLLDDDTMRALNARVDIGHETPAAVAADFLRQHALI</sequence>
<dbReference type="AlphaFoldDB" id="A0A553H363"/>
<evidence type="ECO:0000256" key="1">
    <source>
        <dbReference type="SAM" id="SignalP"/>
    </source>
</evidence>
<dbReference type="Pfam" id="PF04069">
    <property type="entry name" value="OpuAC"/>
    <property type="match status" value="1"/>
</dbReference>
<dbReference type="CDD" id="cd13611">
    <property type="entry name" value="PBP2_YehZ"/>
    <property type="match status" value="1"/>
</dbReference>
<keyword evidence="4" id="KW-1185">Reference proteome</keyword>
<dbReference type="RefSeq" id="WP_143486810.1">
    <property type="nucleotide sequence ID" value="NZ_VJOY01000002.1"/>
</dbReference>
<dbReference type="EMBL" id="VJOY01000002">
    <property type="protein sequence ID" value="TRX76182.1"/>
    <property type="molecule type" value="Genomic_DNA"/>
</dbReference>
<dbReference type="Gene3D" id="3.40.190.10">
    <property type="entry name" value="Periplasmic binding protein-like II"/>
    <property type="match status" value="1"/>
</dbReference>
<comment type="caution">
    <text evidence="3">The sequence shown here is derived from an EMBL/GenBank/DDBJ whole genome shotgun (WGS) entry which is preliminary data.</text>
</comment>
<dbReference type="GO" id="GO:0043190">
    <property type="term" value="C:ATP-binding cassette (ABC) transporter complex"/>
    <property type="evidence" value="ECO:0007669"/>
    <property type="project" value="InterPro"/>
</dbReference>
<feature type="chain" id="PRO_5021829331" evidence="1">
    <location>
        <begin position="21"/>
        <end position="298"/>
    </location>
</feature>
<gene>
    <name evidence="3" type="ORF">FM069_03060</name>
</gene>
<dbReference type="GO" id="GO:0022857">
    <property type="term" value="F:transmembrane transporter activity"/>
    <property type="evidence" value="ECO:0007669"/>
    <property type="project" value="InterPro"/>
</dbReference>
<evidence type="ECO:0000259" key="2">
    <source>
        <dbReference type="Pfam" id="PF04069"/>
    </source>
</evidence>
<dbReference type="SUPFAM" id="SSF53850">
    <property type="entry name" value="Periplasmic binding protein-like II"/>
    <property type="match status" value="1"/>
</dbReference>
<dbReference type="Proteomes" id="UP000315235">
    <property type="component" value="Unassembled WGS sequence"/>
</dbReference>
<protein>
    <submittedName>
        <fullName evidence="3">Glycine betaine ABC transporter substrate-binding protein</fullName>
    </submittedName>
</protein>